<evidence type="ECO:0000313" key="8">
    <source>
        <dbReference type="Proteomes" id="UP000001307"/>
    </source>
</evidence>
<dbReference type="Pfam" id="PF00018">
    <property type="entry name" value="SH3_1"/>
    <property type="match status" value="1"/>
</dbReference>
<name>E4XCU6_OIKDI</name>
<dbReference type="OrthoDB" id="14167at2759"/>
<dbReference type="SUPFAM" id="SSF50044">
    <property type="entry name" value="SH3-domain"/>
    <property type="match status" value="1"/>
</dbReference>
<dbReference type="InterPro" id="IPR036028">
    <property type="entry name" value="SH3-like_dom_sf"/>
</dbReference>
<evidence type="ECO:0000256" key="5">
    <source>
        <dbReference type="PROSITE-ProRule" id="PRU00192"/>
    </source>
</evidence>
<gene>
    <name evidence="7" type="ORF">GSOID_T00007977001</name>
</gene>
<evidence type="ECO:0000256" key="4">
    <source>
        <dbReference type="ARBA" id="ARBA00023136"/>
    </source>
</evidence>
<evidence type="ECO:0000256" key="1">
    <source>
        <dbReference type="ARBA" id="ARBA00004170"/>
    </source>
</evidence>
<protein>
    <recommendedName>
        <fullName evidence="6">SH3 domain-containing protein</fullName>
    </recommendedName>
</protein>
<dbReference type="SMART" id="SM00326">
    <property type="entry name" value="SH3"/>
    <property type="match status" value="1"/>
</dbReference>
<keyword evidence="4" id="KW-0472">Membrane</keyword>
<evidence type="ECO:0000259" key="6">
    <source>
        <dbReference type="PROSITE" id="PS50002"/>
    </source>
</evidence>
<dbReference type="InterPro" id="IPR001452">
    <property type="entry name" value="SH3_domain"/>
</dbReference>
<reference evidence="7" key="1">
    <citation type="journal article" date="2010" name="Science">
        <title>Plasticity of animal genome architecture unmasked by rapid evolution of a pelagic tunicate.</title>
        <authorList>
            <person name="Denoeud F."/>
            <person name="Henriet S."/>
            <person name="Mungpakdee S."/>
            <person name="Aury J.M."/>
            <person name="Da Silva C."/>
            <person name="Brinkmann H."/>
            <person name="Mikhaleva J."/>
            <person name="Olsen L.C."/>
            <person name="Jubin C."/>
            <person name="Canestro C."/>
            <person name="Bouquet J.M."/>
            <person name="Danks G."/>
            <person name="Poulain J."/>
            <person name="Campsteijn C."/>
            <person name="Adamski M."/>
            <person name="Cross I."/>
            <person name="Yadetie F."/>
            <person name="Muffato M."/>
            <person name="Louis A."/>
            <person name="Butcher S."/>
            <person name="Tsagkogeorga G."/>
            <person name="Konrad A."/>
            <person name="Singh S."/>
            <person name="Jensen M.F."/>
            <person name="Cong E.H."/>
            <person name="Eikeseth-Otteraa H."/>
            <person name="Noel B."/>
            <person name="Anthouard V."/>
            <person name="Porcel B.M."/>
            <person name="Kachouri-Lafond R."/>
            <person name="Nishino A."/>
            <person name="Ugolini M."/>
            <person name="Chourrout P."/>
            <person name="Nishida H."/>
            <person name="Aasland R."/>
            <person name="Huzurbazar S."/>
            <person name="Westhof E."/>
            <person name="Delsuc F."/>
            <person name="Lehrach H."/>
            <person name="Reinhardt R."/>
            <person name="Weissenbach J."/>
            <person name="Roy S.W."/>
            <person name="Artiguenave F."/>
            <person name="Postlethwait J.H."/>
            <person name="Manak J.R."/>
            <person name="Thompson E.M."/>
            <person name="Jaillon O."/>
            <person name="Du Pasquier L."/>
            <person name="Boudinot P."/>
            <person name="Liberles D.A."/>
            <person name="Volff J.N."/>
            <person name="Philippe H."/>
            <person name="Lenhard B."/>
            <person name="Roest Crollius H."/>
            <person name="Wincker P."/>
            <person name="Chourrout D."/>
        </authorList>
    </citation>
    <scope>NUCLEOTIDE SEQUENCE [LARGE SCALE GENOMIC DNA]</scope>
</reference>
<dbReference type="FunFam" id="2.30.30.40:FF:000072">
    <property type="entry name" value="Unconventional Myosin IB"/>
    <property type="match status" value="1"/>
</dbReference>
<proteinExistence type="predicted"/>
<dbReference type="EMBL" id="FN653037">
    <property type="protein sequence ID" value="CBY09421.1"/>
    <property type="molecule type" value="Genomic_DNA"/>
</dbReference>
<dbReference type="PANTHER" id="PTHR14167:SF81">
    <property type="entry name" value="ENDOPHILIN-A"/>
    <property type="match status" value="1"/>
</dbReference>
<dbReference type="PANTHER" id="PTHR14167">
    <property type="entry name" value="SH3 DOMAIN-CONTAINING"/>
    <property type="match status" value="1"/>
</dbReference>
<comment type="subcellular location">
    <subcellularLocation>
        <location evidence="1">Membrane</location>
        <topology evidence="1">Peripheral membrane protein</topology>
    </subcellularLocation>
</comment>
<evidence type="ECO:0000313" key="7">
    <source>
        <dbReference type="EMBL" id="CBY09421.1"/>
    </source>
</evidence>
<dbReference type="InParanoid" id="E4XCU6"/>
<accession>E4XCU6</accession>
<dbReference type="AlphaFoldDB" id="E4XCU6"/>
<keyword evidence="8" id="KW-1185">Reference proteome</keyword>
<dbReference type="Proteomes" id="UP000001307">
    <property type="component" value="Unassembled WGS sequence"/>
</dbReference>
<organism evidence="7">
    <name type="scientific">Oikopleura dioica</name>
    <name type="common">Tunicate</name>
    <dbReference type="NCBI Taxonomy" id="34765"/>
    <lineage>
        <taxon>Eukaryota</taxon>
        <taxon>Metazoa</taxon>
        <taxon>Chordata</taxon>
        <taxon>Tunicata</taxon>
        <taxon>Appendicularia</taxon>
        <taxon>Copelata</taxon>
        <taxon>Oikopleuridae</taxon>
        <taxon>Oikopleura</taxon>
    </lineage>
</organism>
<dbReference type="Gene3D" id="2.30.30.40">
    <property type="entry name" value="SH3 Domains"/>
    <property type="match status" value="1"/>
</dbReference>
<evidence type="ECO:0000256" key="2">
    <source>
        <dbReference type="ARBA" id="ARBA00022443"/>
    </source>
</evidence>
<evidence type="ECO:0000256" key="3">
    <source>
        <dbReference type="ARBA" id="ARBA00023054"/>
    </source>
</evidence>
<dbReference type="InterPro" id="IPR050384">
    <property type="entry name" value="Endophilin_SH3RF"/>
</dbReference>
<keyword evidence="2 5" id="KW-0728">SH3 domain</keyword>
<dbReference type="PRINTS" id="PR00452">
    <property type="entry name" value="SH3DOMAIN"/>
</dbReference>
<feature type="domain" description="SH3" evidence="6">
    <location>
        <begin position="41"/>
        <end position="98"/>
    </location>
</feature>
<dbReference type="PROSITE" id="PS50002">
    <property type="entry name" value="SH3"/>
    <property type="match status" value="1"/>
</dbReference>
<keyword evidence="3" id="KW-0175">Coiled coil</keyword>
<sequence length="98" mass="11005">MCGIMSYIVTPNLPEQINALQIAPKSAPPARPKPRVAAKPRTYPKARVIYDYNAQDNDELTLREQNIVDVISEDPSGWWRVSFQGKSGLFPGSYVEKI</sequence>